<sequence length="148" mass="17429">MDHYATFQDVYGTITTEEHRPTYMQSQAKSELIPKSILIAEKIRDYIDCEDCRKCHCVYSNKFLTDDELYDFQQTLELYSYSCGAPIFPDDHYLKEICYYCGNSDNLVSPSKSLKECFKQIYPLCEICQENRNFYTRAEIKTNNRAAK</sequence>
<gene>
    <name evidence="1" type="ORF">DERYTH_LOCUS19480</name>
</gene>
<name>A0A9N9JFD1_9GLOM</name>
<protein>
    <submittedName>
        <fullName evidence="1">8110_t:CDS:1</fullName>
    </submittedName>
</protein>
<reference evidence="1" key="1">
    <citation type="submission" date="2021-06" db="EMBL/GenBank/DDBJ databases">
        <authorList>
            <person name="Kallberg Y."/>
            <person name="Tangrot J."/>
            <person name="Rosling A."/>
        </authorList>
    </citation>
    <scope>NUCLEOTIDE SEQUENCE</scope>
    <source>
        <strain evidence="1">MA453B</strain>
    </source>
</reference>
<dbReference type="OrthoDB" id="2408722at2759"/>
<evidence type="ECO:0000313" key="2">
    <source>
        <dbReference type="Proteomes" id="UP000789405"/>
    </source>
</evidence>
<feature type="non-terminal residue" evidence="1">
    <location>
        <position position="148"/>
    </location>
</feature>
<comment type="caution">
    <text evidence="1">The sequence shown here is derived from an EMBL/GenBank/DDBJ whole genome shotgun (WGS) entry which is preliminary data.</text>
</comment>
<dbReference type="AlphaFoldDB" id="A0A9N9JFD1"/>
<dbReference type="Proteomes" id="UP000789405">
    <property type="component" value="Unassembled WGS sequence"/>
</dbReference>
<proteinExistence type="predicted"/>
<accession>A0A9N9JFD1</accession>
<keyword evidence="2" id="KW-1185">Reference proteome</keyword>
<dbReference type="EMBL" id="CAJVPY010021431">
    <property type="protein sequence ID" value="CAG8779550.1"/>
    <property type="molecule type" value="Genomic_DNA"/>
</dbReference>
<organism evidence="1 2">
    <name type="scientific">Dentiscutata erythropus</name>
    <dbReference type="NCBI Taxonomy" id="1348616"/>
    <lineage>
        <taxon>Eukaryota</taxon>
        <taxon>Fungi</taxon>
        <taxon>Fungi incertae sedis</taxon>
        <taxon>Mucoromycota</taxon>
        <taxon>Glomeromycotina</taxon>
        <taxon>Glomeromycetes</taxon>
        <taxon>Diversisporales</taxon>
        <taxon>Gigasporaceae</taxon>
        <taxon>Dentiscutata</taxon>
    </lineage>
</organism>
<evidence type="ECO:0000313" key="1">
    <source>
        <dbReference type="EMBL" id="CAG8779550.1"/>
    </source>
</evidence>